<dbReference type="SUPFAM" id="SSF50249">
    <property type="entry name" value="Nucleic acid-binding proteins"/>
    <property type="match status" value="4"/>
</dbReference>
<dbReference type="Gene3D" id="2.40.50.140">
    <property type="entry name" value="Nucleic acid-binding proteins"/>
    <property type="match status" value="4"/>
</dbReference>
<dbReference type="GO" id="GO:0003735">
    <property type="term" value="F:structural constituent of ribosome"/>
    <property type="evidence" value="ECO:0007669"/>
    <property type="project" value="TreeGrafter"/>
</dbReference>
<dbReference type="FunFam" id="2.40.50.140:FF:000051">
    <property type="entry name" value="RNA-binding transcriptional accessory protein"/>
    <property type="match status" value="1"/>
</dbReference>
<dbReference type="InterPro" id="IPR012340">
    <property type="entry name" value="NA-bd_OB-fold"/>
</dbReference>
<dbReference type="AlphaFoldDB" id="A0A1M5XKZ2"/>
<dbReference type="PANTHER" id="PTHR10724">
    <property type="entry name" value="30S RIBOSOMAL PROTEIN S1"/>
    <property type="match status" value="1"/>
</dbReference>
<dbReference type="EMBL" id="FQXP01000008">
    <property type="protein sequence ID" value="SHH99923.1"/>
    <property type="molecule type" value="Genomic_DNA"/>
</dbReference>
<feature type="domain" description="S1 motif" evidence="5">
    <location>
        <begin position="198"/>
        <end position="266"/>
    </location>
</feature>
<feature type="domain" description="S1 motif" evidence="5">
    <location>
        <begin position="24"/>
        <end position="93"/>
    </location>
</feature>
<dbReference type="PRINTS" id="PR00681">
    <property type="entry name" value="RIBOSOMALS1"/>
</dbReference>
<dbReference type="SMART" id="SM00316">
    <property type="entry name" value="S1"/>
    <property type="match status" value="4"/>
</dbReference>
<evidence type="ECO:0000259" key="5">
    <source>
        <dbReference type="PROSITE" id="PS50126"/>
    </source>
</evidence>
<keyword evidence="2 6" id="KW-0689">Ribosomal protein</keyword>
<dbReference type="Pfam" id="PF00575">
    <property type="entry name" value="S1"/>
    <property type="match status" value="4"/>
</dbReference>
<name>A0A1M5XKZ2_9CLOT</name>
<dbReference type="GO" id="GO:0006412">
    <property type="term" value="P:translation"/>
    <property type="evidence" value="ECO:0007669"/>
    <property type="project" value="TreeGrafter"/>
</dbReference>
<organism evidence="6 7">
    <name type="scientific">Clostridium collagenovorans DSM 3089</name>
    <dbReference type="NCBI Taxonomy" id="1121306"/>
    <lineage>
        <taxon>Bacteria</taxon>
        <taxon>Bacillati</taxon>
        <taxon>Bacillota</taxon>
        <taxon>Clostridia</taxon>
        <taxon>Eubacteriales</taxon>
        <taxon>Clostridiaceae</taxon>
        <taxon>Clostridium</taxon>
    </lineage>
</organism>
<proteinExistence type="inferred from homology"/>
<dbReference type="GO" id="GO:0003729">
    <property type="term" value="F:mRNA binding"/>
    <property type="evidence" value="ECO:0007669"/>
    <property type="project" value="UniProtKB-ARBA"/>
</dbReference>
<dbReference type="FunFam" id="2.40.50.140:FF:000103">
    <property type="entry name" value="protein RRP5 homolog"/>
    <property type="match status" value="1"/>
</dbReference>
<dbReference type="OrthoDB" id="9804077at2"/>
<dbReference type="NCBIfam" id="NF005208">
    <property type="entry name" value="PRK06676.1"/>
    <property type="match status" value="1"/>
</dbReference>
<dbReference type="PROSITE" id="PS50126">
    <property type="entry name" value="S1"/>
    <property type="match status" value="4"/>
</dbReference>
<dbReference type="CDD" id="cd04465">
    <property type="entry name" value="S1_RPS1_repeat_ec2_hs2"/>
    <property type="match status" value="1"/>
</dbReference>
<feature type="domain" description="S1 motif" evidence="5">
    <location>
        <begin position="111"/>
        <end position="177"/>
    </location>
</feature>
<evidence type="ECO:0000256" key="1">
    <source>
        <dbReference type="ARBA" id="ARBA00006767"/>
    </source>
</evidence>
<comment type="function">
    <text evidence="4">Binds mRNA; thus facilitating recognition of the initiation point. It is needed to translate mRNA with a short Shine-Dalgarno (SD) purine-rich sequence.</text>
</comment>
<evidence type="ECO:0000256" key="4">
    <source>
        <dbReference type="ARBA" id="ARBA00025604"/>
    </source>
</evidence>
<dbReference type="InterPro" id="IPR050437">
    <property type="entry name" value="Ribos_protein_bS1-like"/>
</dbReference>
<dbReference type="InterPro" id="IPR003029">
    <property type="entry name" value="S1_domain"/>
</dbReference>
<accession>A0A1M5XKZ2</accession>
<dbReference type="STRING" id="1121306.SAMN02745196_02302"/>
<evidence type="ECO:0000256" key="3">
    <source>
        <dbReference type="ARBA" id="ARBA00023274"/>
    </source>
</evidence>
<comment type="similarity">
    <text evidence="1">Belongs to the bacterial ribosomal protein bS1 family.</text>
</comment>
<reference evidence="6 7" key="1">
    <citation type="submission" date="2016-11" db="EMBL/GenBank/DDBJ databases">
        <authorList>
            <person name="Jaros S."/>
            <person name="Januszkiewicz K."/>
            <person name="Wedrychowicz H."/>
        </authorList>
    </citation>
    <scope>NUCLEOTIDE SEQUENCE [LARGE SCALE GENOMIC DNA]</scope>
    <source>
        <strain evidence="6 7">DSM 3089</strain>
    </source>
</reference>
<dbReference type="Proteomes" id="UP000184526">
    <property type="component" value="Unassembled WGS sequence"/>
</dbReference>
<feature type="domain" description="S1 motif" evidence="5">
    <location>
        <begin position="283"/>
        <end position="352"/>
    </location>
</feature>
<evidence type="ECO:0000256" key="2">
    <source>
        <dbReference type="ARBA" id="ARBA00022980"/>
    </source>
</evidence>
<keyword evidence="7" id="KW-1185">Reference proteome</keyword>
<dbReference type="CDD" id="cd05688">
    <property type="entry name" value="S1_RPS1_repeat_ec3"/>
    <property type="match status" value="1"/>
</dbReference>
<evidence type="ECO:0000313" key="7">
    <source>
        <dbReference type="Proteomes" id="UP000184526"/>
    </source>
</evidence>
<dbReference type="PANTHER" id="PTHR10724:SF7">
    <property type="entry name" value="SMALL RIBOSOMAL SUBUNIT PROTEIN BS1C"/>
    <property type="match status" value="1"/>
</dbReference>
<protein>
    <submittedName>
        <fullName evidence="6">SSU ribosomal protein S1P</fullName>
    </submittedName>
</protein>
<sequence length="389" mass="43686">MNKELSMEDMLNEVEASMKSVRKGQIVKCKIVSVRDNELIVSTGSMFDGILPRTEININDNVELKDIFKEDEELELLVLHVNTSENEVTLSKKRIDSINTWKELQELYNSKEIFEVKVKEVVKGGVITEIKGERAFIPASQLSVRFVKDLNEFVSKDLKVKIIEFDKEKKKIVLSRREVEAAEVEAKKNSALESINKGDKKHGVVTRIAKFGAFVDLDGIEGLIHLSELSWRKVKDASEVVSVGDAVEVYVIDVDKESKKIALTLKEAKDNPWNNIENKYAKGSVHEGTVVKILDFGALVELEPTVKGLVHISQIEEEPVAKVSNVLNVGDKVKVKVLQVSEENQKISLSIKEAIERPVEDLSEFVDDNDSMGTLADLFKEKLGKLDLK</sequence>
<evidence type="ECO:0000313" key="6">
    <source>
        <dbReference type="EMBL" id="SHH99923.1"/>
    </source>
</evidence>
<dbReference type="InterPro" id="IPR035104">
    <property type="entry name" value="Ribosomal_protein_S1-like"/>
</dbReference>
<keyword evidence="3" id="KW-0687">Ribonucleoprotein</keyword>
<gene>
    <name evidence="6" type="ORF">SAMN02745196_02302</name>
</gene>
<dbReference type="GO" id="GO:0022627">
    <property type="term" value="C:cytosolic small ribosomal subunit"/>
    <property type="evidence" value="ECO:0007669"/>
    <property type="project" value="TreeGrafter"/>
</dbReference>
<dbReference type="RefSeq" id="WP_072832156.1">
    <property type="nucleotide sequence ID" value="NZ_FQXP01000008.1"/>
</dbReference>